<evidence type="ECO:0000313" key="2">
    <source>
        <dbReference type="EMBL" id="BAD68979.1"/>
    </source>
</evidence>
<accession>Q5VNJ4</accession>
<reference evidence="2" key="1">
    <citation type="submission" date="2002-01" db="EMBL/GenBank/DDBJ databases">
        <title>Oryza sativa nipponbare(GA3) genomic DNA, chromosome 1, BAC clone:OJ1123_G09.</title>
        <authorList>
            <person name="Sasaki T."/>
            <person name="Matsumoto T."/>
            <person name="Yamamoto K."/>
        </authorList>
    </citation>
    <scope>NUCLEOTIDE SEQUENCE</scope>
</reference>
<dbReference type="AlphaFoldDB" id="Q5VNJ4"/>
<name>Q5VNJ4_ORYSJ</name>
<evidence type="ECO:0000256" key="1">
    <source>
        <dbReference type="SAM" id="MobiDB-lite"/>
    </source>
</evidence>
<protein>
    <submittedName>
        <fullName evidence="2">Uncharacterized protein OJ1123_G09.6</fullName>
    </submittedName>
</protein>
<dbReference type="EMBL" id="AP004613">
    <property type="protein sequence ID" value="BAD68979.1"/>
    <property type="molecule type" value="Genomic_DNA"/>
</dbReference>
<feature type="region of interest" description="Disordered" evidence="1">
    <location>
        <begin position="1"/>
        <end position="29"/>
    </location>
</feature>
<dbReference type="Proteomes" id="UP000817658">
    <property type="component" value="Chromosome 1"/>
</dbReference>
<sequence>MSGRPPPPLTDTSSEPQTKIPKPTGAEVHDGNCWRYVMRPFDQTCRNHATSGGSSPRRRVCRGEVPMAKTIKQRRRRAKDRAGIPQGWRHLGQRLYGEECMAKADGFAIASSTSRRPKTPS</sequence>
<proteinExistence type="predicted"/>
<gene>
    <name evidence="2" type="primary">OJ1123_G09.6</name>
</gene>
<organism evidence="2">
    <name type="scientific">Oryza sativa subsp. japonica</name>
    <name type="common">Rice</name>
    <dbReference type="NCBI Taxonomy" id="39947"/>
    <lineage>
        <taxon>Eukaryota</taxon>
        <taxon>Viridiplantae</taxon>
        <taxon>Streptophyta</taxon>
        <taxon>Embryophyta</taxon>
        <taxon>Tracheophyta</taxon>
        <taxon>Spermatophyta</taxon>
        <taxon>Magnoliopsida</taxon>
        <taxon>Liliopsida</taxon>
        <taxon>Poales</taxon>
        <taxon>Poaceae</taxon>
        <taxon>BOP clade</taxon>
        <taxon>Oryzoideae</taxon>
        <taxon>Oryzeae</taxon>
        <taxon>Oryzinae</taxon>
        <taxon>Oryza</taxon>
        <taxon>Oryza sativa</taxon>
    </lineage>
</organism>